<dbReference type="AlphaFoldDB" id="A0A8K0P561"/>
<reference evidence="2" key="1">
    <citation type="submission" date="2013-04" db="EMBL/GenBank/DDBJ databases">
        <authorList>
            <person name="Qu J."/>
            <person name="Murali S.C."/>
            <person name="Bandaranaike D."/>
            <person name="Bellair M."/>
            <person name="Blankenburg K."/>
            <person name="Chao H."/>
            <person name="Dinh H."/>
            <person name="Doddapaneni H."/>
            <person name="Downs B."/>
            <person name="Dugan-Rocha S."/>
            <person name="Elkadiri S."/>
            <person name="Gnanaolivu R.D."/>
            <person name="Hernandez B."/>
            <person name="Javaid M."/>
            <person name="Jayaseelan J.C."/>
            <person name="Lee S."/>
            <person name="Li M."/>
            <person name="Ming W."/>
            <person name="Munidasa M."/>
            <person name="Muniz J."/>
            <person name="Nguyen L."/>
            <person name="Ongeri F."/>
            <person name="Osuji N."/>
            <person name="Pu L.-L."/>
            <person name="Puazo M."/>
            <person name="Qu C."/>
            <person name="Quiroz J."/>
            <person name="Raj R."/>
            <person name="Weissenberger G."/>
            <person name="Xin Y."/>
            <person name="Zou X."/>
            <person name="Han Y."/>
            <person name="Richards S."/>
            <person name="Worley K."/>
            <person name="Muzny D."/>
            <person name="Gibbs R."/>
        </authorList>
    </citation>
    <scope>NUCLEOTIDE SEQUENCE</scope>
    <source>
        <strain evidence="2">Sampled in the wild</strain>
    </source>
</reference>
<keyword evidence="3" id="KW-1185">Reference proteome</keyword>
<dbReference type="InterPro" id="IPR000953">
    <property type="entry name" value="Chromo/chromo_shadow_dom"/>
</dbReference>
<evidence type="ECO:0000313" key="2">
    <source>
        <dbReference type="EMBL" id="KAG8236330.1"/>
    </source>
</evidence>
<dbReference type="CDD" id="cd00024">
    <property type="entry name" value="CD_CSD"/>
    <property type="match status" value="1"/>
</dbReference>
<evidence type="ECO:0000313" key="3">
    <source>
        <dbReference type="Proteomes" id="UP000792457"/>
    </source>
</evidence>
<evidence type="ECO:0000259" key="1">
    <source>
        <dbReference type="PROSITE" id="PS50013"/>
    </source>
</evidence>
<protein>
    <recommendedName>
        <fullName evidence="1">Chromo domain-containing protein</fullName>
    </recommendedName>
</protein>
<dbReference type="Proteomes" id="UP000792457">
    <property type="component" value="Unassembled WGS sequence"/>
</dbReference>
<dbReference type="Pfam" id="PF00385">
    <property type="entry name" value="Chromo"/>
    <property type="match status" value="1"/>
</dbReference>
<comment type="caution">
    <text evidence="2">The sequence shown here is derived from an EMBL/GenBank/DDBJ whole genome shotgun (WGS) entry which is preliminary data.</text>
</comment>
<dbReference type="PROSITE" id="PS50013">
    <property type="entry name" value="CHROMO_2"/>
    <property type="match status" value="1"/>
</dbReference>
<dbReference type="InterPro" id="IPR023780">
    <property type="entry name" value="Chromo_domain"/>
</dbReference>
<dbReference type="Gene3D" id="2.40.50.40">
    <property type="match status" value="1"/>
</dbReference>
<dbReference type="GO" id="GO:0005694">
    <property type="term" value="C:chromosome"/>
    <property type="evidence" value="ECO:0007669"/>
    <property type="project" value="UniProtKB-ARBA"/>
</dbReference>
<feature type="domain" description="Chromo" evidence="1">
    <location>
        <begin position="1"/>
        <end position="33"/>
    </location>
</feature>
<gene>
    <name evidence="2" type="ORF">J437_LFUL010464</name>
</gene>
<dbReference type="InterPro" id="IPR016197">
    <property type="entry name" value="Chromo-like_dom_sf"/>
</dbReference>
<dbReference type="EMBL" id="KZ309015">
    <property type="protein sequence ID" value="KAG8236330.1"/>
    <property type="molecule type" value="Genomic_DNA"/>
</dbReference>
<dbReference type="OrthoDB" id="6426234at2759"/>
<proteinExistence type="predicted"/>
<reference evidence="2" key="2">
    <citation type="submission" date="2017-10" db="EMBL/GenBank/DDBJ databases">
        <title>Ladona fulva Genome sequencing and assembly.</title>
        <authorList>
            <person name="Murali S."/>
            <person name="Richards S."/>
            <person name="Bandaranaike D."/>
            <person name="Bellair M."/>
            <person name="Blankenburg K."/>
            <person name="Chao H."/>
            <person name="Dinh H."/>
            <person name="Doddapaneni H."/>
            <person name="Dugan-Rocha S."/>
            <person name="Elkadiri S."/>
            <person name="Gnanaolivu R."/>
            <person name="Hernandez B."/>
            <person name="Skinner E."/>
            <person name="Javaid M."/>
            <person name="Lee S."/>
            <person name="Li M."/>
            <person name="Ming W."/>
            <person name="Munidasa M."/>
            <person name="Muniz J."/>
            <person name="Nguyen L."/>
            <person name="Hughes D."/>
            <person name="Osuji N."/>
            <person name="Pu L.-L."/>
            <person name="Puazo M."/>
            <person name="Qu C."/>
            <person name="Quiroz J."/>
            <person name="Raj R."/>
            <person name="Weissenberger G."/>
            <person name="Xin Y."/>
            <person name="Zou X."/>
            <person name="Han Y."/>
            <person name="Worley K."/>
            <person name="Muzny D."/>
            <person name="Gibbs R."/>
        </authorList>
    </citation>
    <scope>NUCLEOTIDE SEQUENCE</scope>
    <source>
        <strain evidence="2">Sampled in the wild</strain>
    </source>
</reference>
<organism evidence="2 3">
    <name type="scientific">Ladona fulva</name>
    <name type="common">Scarce chaser dragonfly</name>
    <name type="synonym">Libellula fulva</name>
    <dbReference type="NCBI Taxonomy" id="123851"/>
    <lineage>
        <taxon>Eukaryota</taxon>
        <taxon>Metazoa</taxon>
        <taxon>Ecdysozoa</taxon>
        <taxon>Arthropoda</taxon>
        <taxon>Hexapoda</taxon>
        <taxon>Insecta</taxon>
        <taxon>Pterygota</taxon>
        <taxon>Palaeoptera</taxon>
        <taxon>Odonata</taxon>
        <taxon>Epiprocta</taxon>
        <taxon>Anisoptera</taxon>
        <taxon>Libelluloidea</taxon>
        <taxon>Libellulidae</taxon>
        <taxon>Ladona</taxon>
    </lineage>
</organism>
<name>A0A8K0P561_LADFU</name>
<dbReference type="SUPFAM" id="SSF54160">
    <property type="entry name" value="Chromo domain-like"/>
    <property type="match status" value="1"/>
</dbReference>
<accession>A0A8K0P561</accession>
<sequence length="86" mass="10118">MLARKGRGRTREYFVKWLGYPDSFNSWIPASSIPLANSFLAIQNLISPQNDRNAFILRMMMSGTWDWQRSFSRQSSEEVVNEVHRH</sequence>